<dbReference type="InterPro" id="IPR006549">
    <property type="entry name" value="HAD-SF_hydro_IIIA"/>
</dbReference>
<dbReference type="PANTHER" id="PTHR46470">
    <property type="entry name" value="N-ACYLNEURAMINATE-9-PHOSPHATASE"/>
    <property type="match status" value="1"/>
</dbReference>
<dbReference type="GO" id="GO:0008962">
    <property type="term" value="F:phosphatidylglycerophosphatase activity"/>
    <property type="evidence" value="ECO:0007669"/>
    <property type="project" value="InterPro"/>
</dbReference>
<name>A0AAE3HEE7_9FIRM</name>
<organism evidence="3 4">
    <name type="scientific">Irregularibacter muris</name>
    <dbReference type="NCBI Taxonomy" id="1796619"/>
    <lineage>
        <taxon>Bacteria</taxon>
        <taxon>Bacillati</taxon>
        <taxon>Bacillota</taxon>
        <taxon>Clostridia</taxon>
        <taxon>Eubacteriales</taxon>
        <taxon>Eubacteriaceae</taxon>
        <taxon>Irregularibacter</taxon>
    </lineage>
</organism>
<keyword evidence="1" id="KW-0378">Hydrolase</keyword>
<gene>
    <name evidence="3" type="ORF">NSA47_03070</name>
</gene>
<dbReference type="EMBL" id="JANKAS010000002">
    <property type="protein sequence ID" value="MCR1897969.1"/>
    <property type="molecule type" value="Genomic_DNA"/>
</dbReference>
<dbReference type="SUPFAM" id="SSF56784">
    <property type="entry name" value="HAD-like"/>
    <property type="match status" value="1"/>
</dbReference>
<dbReference type="InterPro" id="IPR010021">
    <property type="entry name" value="PGPP1/Gep4"/>
</dbReference>
<evidence type="ECO:0000256" key="2">
    <source>
        <dbReference type="ARBA" id="ARBA00022842"/>
    </source>
</evidence>
<comment type="caution">
    <text evidence="3">The sequence shown here is derived from an EMBL/GenBank/DDBJ whole genome shotgun (WGS) entry which is preliminary data.</text>
</comment>
<evidence type="ECO:0000313" key="4">
    <source>
        <dbReference type="Proteomes" id="UP001205748"/>
    </source>
</evidence>
<dbReference type="Pfam" id="PF13242">
    <property type="entry name" value="Hydrolase_like"/>
    <property type="match status" value="1"/>
</dbReference>
<dbReference type="NCBIfam" id="TIGR01662">
    <property type="entry name" value="HAD-SF-IIIA"/>
    <property type="match status" value="1"/>
</dbReference>
<dbReference type="RefSeq" id="WP_257529434.1">
    <property type="nucleotide sequence ID" value="NZ_JANKAS010000002.1"/>
</dbReference>
<evidence type="ECO:0000256" key="1">
    <source>
        <dbReference type="ARBA" id="ARBA00022801"/>
    </source>
</evidence>
<evidence type="ECO:0000313" key="3">
    <source>
        <dbReference type="EMBL" id="MCR1897969.1"/>
    </source>
</evidence>
<dbReference type="AlphaFoldDB" id="A0AAE3HEE7"/>
<keyword evidence="4" id="KW-1185">Reference proteome</keyword>
<reference evidence="3" key="1">
    <citation type="submission" date="2022-07" db="EMBL/GenBank/DDBJ databases">
        <title>Enhanced cultured diversity of the mouse gut microbiota enables custom-made synthetic communities.</title>
        <authorList>
            <person name="Afrizal A."/>
        </authorList>
    </citation>
    <scope>NUCLEOTIDE SEQUENCE</scope>
    <source>
        <strain evidence="3">DSM 28593</strain>
    </source>
</reference>
<dbReference type="CDD" id="cd16416">
    <property type="entry name" value="HAD_BsYqeG-like"/>
    <property type="match status" value="1"/>
</dbReference>
<dbReference type="Proteomes" id="UP001205748">
    <property type="component" value="Unassembled WGS sequence"/>
</dbReference>
<dbReference type="InterPro" id="IPR036412">
    <property type="entry name" value="HAD-like_sf"/>
</dbReference>
<accession>A0AAE3HEE7</accession>
<dbReference type="InterPro" id="IPR051400">
    <property type="entry name" value="HAD-like_hydrolase"/>
</dbReference>
<sequence>MANLKPNMMLDSIFQLDFQDLKSRNIKGLLVDLDNTLVEWDKKKADERLIQWFYQVKEEGFSICIISNNTEDRVVEFKEDLDLPAIHKALKPLTRAFRKGVKILGLKKEQVAVIGDQIFTDVLGGNRAGLFTILVKPIGNQEFWWTTFVRRIEKRLLKRLLNPEEVIIRTNEDK</sequence>
<dbReference type="InterPro" id="IPR023214">
    <property type="entry name" value="HAD_sf"/>
</dbReference>
<protein>
    <submittedName>
        <fullName evidence="3">YqeG family HAD IIIA-type phosphatase</fullName>
    </submittedName>
</protein>
<proteinExistence type="predicted"/>
<dbReference type="Gene3D" id="3.40.50.1000">
    <property type="entry name" value="HAD superfamily/HAD-like"/>
    <property type="match status" value="1"/>
</dbReference>
<dbReference type="NCBIfam" id="TIGR01668">
    <property type="entry name" value="YqeG_hyp_ppase"/>
    <property type="match status" value="1"/>
</dbReference>
<keyword evidence="2" id="KW-0460">Magnesium</keyword>